<proteinExistence type="predicted"/>
<dbReference type="PROSITE" id="PS50048">
    <property type="entry name" value="ZN2_CY6_FUNGAL_2"/>
    <property type="match status" value="1"/>
</dbReference>
<dbReference type="SMART" id="SM00066">
    <property type="entry name" value="GAL4"/>
    <property type="match status" value="1"/>
</dbReference>
<dbReference type="InterPro" id="IPR001138">
    <property type="entry name" value="Zn2Cys6_DnaBD"/>
</dbReference>
<evidence type="ECO:0000313" key="7">
    <source>
        <dbReference type="EMBL" id="CAL1698217.1"/>
    </source>
</evidence>
<dbReference type="PROSITE" id="PS00463">
    <property type="entry name" value="ZN2_CY6_FUNGAL_1"/>
    <property type="match status" value="1"/>
</dbReference>
<dbReference type="InterPro" id="IPR050815">
    <property type="entry name" value="TF_fung"/>
</dbReference>
<organism evidence="7 8">
    <name type="scientific">Somion occarium</name>
    <dbReference type="NCBI Taxonomy" id="3059160"/>
    <lineage>
        <taxon>Eukaryota</taxon>
        <taxon>Fungi</taxon>
        <taxon>Dikarya</taxon>
        <taxon>Basidiomycota</taxon>
        <taxon>Agaricomycotina</taxon>
        <taxon>Agaricomycetes</taxon>
        <taxon>Polyporales</taxon>
        <taxon>Cerrenaceae</taxon>
        <taxon>Somion</taxon>
    </lineage>
</organism>
<dbReference type="PRINTS" id="PR00755">
    <property type="entry name" value="AFLATOXINBRP"/>
</dbReference>
<name>A0ABP1CVS2_9APHY</name>
<dbReference type="CDD" id="cd00067">
    <property type="entry name" value="GAL4"/>
    <property type="match status" value="1"/>
</dbReference>
<evidence type="ECO:0000259" key="6">
    <source>
        <dbReference type="PROSITE" id="PS50048"/>
    </source>
</evidence>
<keyword evidence="2" id="KW-0479">Metal-binding</keyword>
<keyword evidence="5" id="KW-0539">Nucleus</keyword>
<protein>
    <recommendedName>
        <fullName evidence="6">Zn(2)-C6 fungal-type domain-containing protein</fullName>
    </recommendedName>
</protein>
<keyword evidence="4" id="KW-0804">Transcription</keyword>
<dbReference type="PANTHER" id="PTHR47338:SF27">
    <property type="entry name" value="ZN(II)2CYS6 TRANSCRIPTION FACTOR (EUROFUNG)"/>
    <property type="match status" value="1"/>
</dbReference>
<dbReference type="Pfam" id="PF00172">
    <property type="entry name" value="Zn_clus"/>
    <property type="match status" value="1"/>
</dbReference>
<evidence type="ECO:0000256" key="4">
    <source>
        <dbReference type="ARBA" id="ARBA00023163"/>
    </source>
</evidence>
<keyword evidence="3" id="KW-0805">Transcription regulation</keyword>
<evidence type="ECO:0000313" key="8">
    <source>
        <dbReference type="Proteomes" id="UP001497453"/>
    </source>
</evidence>
<sequence>MSSSNQDQNAFYYEWDSGAQLLESDPNSSKTPRRVPMACTFCRKRKLKCDGRKTSCANCERRGIPCSYVPVAEDNR</sequence>
<reference evidence="8" key="1">
    <citation type="submission" date="2024-04" db="EMBL/GenBank/DDBJ databases">
        <authorList>
            <person name="Shaw F."/>
            <person name="Minotto A."/>
        </authorList>
    </citation>
    <scope>NUCLEOTIDE SEQUENCE [LARGE SCALE GENOMIC DNA]</scope>
</reference>
<dbReference type="EMBL" id="OZ037953">
    <property type="protein sequence ID" value="CAL1698217.1"/>
    <property type="molecule type" value="Genomic_DNA"/>
</dbReference>
<dbReference type="InterPro" id="IPR036864">
    <property type="entry name" value="Zn2-C6_fun-type_DNA-bd_sf"/>
</dbReference>
<dbReference type="PANTHER" id="PTHR47338">
    <property type="entry name" value="ZN(II)2CYS6 TRANSCRIPTION FACTOR (EUROFUNG)-RELATED"/>
    <property type="match status" value="1"/>
</dbReference>
<feature type="domain" description="Zn(2)-C6 fungal-type" evidence="6">
    <location>
        <begin position="38"/>
        <end position="68"/>
    </location>
</feature>
<evidence type="ECO:0000256" key="3">
    <source>
        <dbReference type="ARBA" id="ARBA00023015"/>
    </source>
</evidence>
<comment type="subcellular location">
    <subcellularLocation>
        <location evidence="1">Nucleus</location>
    </subcellularLocation>
</comment>
<gene>
    <name evidence="7" type="ORF">GFSPODELE1_LOCUS2053</name>
</gene>
<keyword evidence="8" id="KW-1185">Reference proteome</keyword>
<evidence type="ECO:0000256" key="2">
    <source>
        <dbReference type="ARBA" id="ARBA00022723"/>
    </source>
</evidence>
<dbReference type="SUPFAM" id="SSF57701">
    <property type="entry name" value="Zn2/Cys6 DNA-binding domain"/>
    <property type="match status" value="1"/>
</dbReference>
<accession>A0ABP1CVS2</accession>
<evidence type="ECO:0000256" key="5">
    <source>
        <dbReference type="ARBA" id="ARBA00023242"/>
    </source>
</evidence>
<dbReference type="Gene3D" id="4.10.240.10">
    <property type="entry name" value="Zn(2)-C6 fungal-type DNA-binding domain"/>
    <property type="match status" value="1"/>
</dbReference>
<dbReference type="Proteomes" id="UP001497453">
    <property type="component" value="Chromosome 10"/>
</dbReference>
<evidence type="ECO:0000256" key="1">
    <source>
        <dbReference type="ARBA" id="ARBA00004123"/>
    </source>
</evidence>